<dbReference type="STRING" id="1802723.A2675_02075"/>
<evidence type="ECO:0000313" key="2">
    <source>
        <dbReference type="Proteomes" id="UP000176997"/>
    </source>
</evidence>
<dbReference type="EMBL" id="MHUS01000006">
    <property type="protein sequence ID" value="OHA81933.1"/>
    <property type="molecule type" value="Genomic_DNA"/>
</dbReference>
<sequence length="60" mass="6890">MVQKISLTNIYGKRKRYEEGEEEAEGHRQEKEIISQYKTASTNRGCFVLGELLVGWGNLT</sequence>
<reference evidence="1 2" key="1">
    <citation type="journal article" date="2016" name="Nat. Commun.">
        <title>Thousands of microbial genomes shed light on interconnected biogeochemical processes in an aquifer system.</title>
        <authorList>
            <person name="Anantharaman K."/>
            <person name="Brown C.T."/>
            <person name="Hug L.A."/>
            <person name="Sharon I."/>
            <person name="Castelle C.J."/>
            <person name="Probst A.J."/>
            <person name="Thomas B.C."/>
            <person name="Singh A."/>
            <person name="Wilkins M.J."/>
            <person name="Karaoz U."/>
            <person name="Brodie E.L."/>
            <person name="Williams K.H."/>
            <person name="Hubbard S.S."/>
            <person name="Banfield J.F."/>
        </authorList>
    </citation>
    <scope>NUCLEOTIDE SEQUENCE [LARGE SCALE GENOMIC DNA]</scope>
</reference>
<evidence type="ECO:0000313" key="1">
    <source>
        <dbReference type="EMBL" id="OHA81933.1"/>
    </source>
</evidence>
<comment type="caution">
    <text evidence="1">The sequence shown here is derived from an EMBL/GenBank/DDBJ whole genome shotgun (WGS) entry which is preliminary data.</text>
</comment>
<accession>A0A1G2SA59</accession>
<gene>
    <name evidence="1" type="ORF">A2675_02075</name>
</gene>
<proteinExistence type="predicted"/>
<dbReference type="Proteomes" id="UP000176997">
    <property type="component" value="Unassembled WGS sequence"/>
</dbReference>
<organism evidence="1 2">
    <name type="scientific">Candidatus Yonathbacteria bacterium RIFCSPHIGHO2_01_FULL_51_10</name>
    <dbReference type="NCBI Taxonomy" id="1802723"/>
    <lineage>
        <taxon>Bacteria</taxon>
        <taxon>Candidatus Yonathiibacteriota</taxon>
    </lineage>
</organism>
<dbReference type="AlphaFoldDB" id="A0A1G2SA59"/>
<protein>
    <submittedName>
        <fullName evidence="1">Uncharacterized protein</fullName>
    </submittedName>
</protein>
<name>A0A1G2SA59_9BACT</name>